<evidence type="ECO:0000313" key="10">
    <source>
        <dbReference type="Proteomes" id="UP001291623"/>
    </source>
</evidence>
<evidence type="ECO:0000313" key="9">
    <source>
        <dbReference type="EMBL" id="KAK4347493.1"/>
    </source>
</evidence>
<keyword evidence="7" id="KW-0325">Glycoprotein</keyword>
<name>A0AAE1RA71_9SOLA</name>
<evidence type="ECO:0000256" key="3">
    <source>
        <dbReference type="ARBA" id="ARBA00022692"/>
    </source>
</evidence>
<dbReference type="Gene3D" id="3.80.10.10">
    <property type="entry name" value="Ribonuclease Inhibitor"/>
    <property type="match status" value="4"/>
</dbReference>
<dbReference type="AlphaFoldDB" id="A0AAE1RA71"/>
<dbReference type="InterPro" id="IPR003591">
    <property type="entry name" value="Leu-rich_rpt_typical-subtyp"/>
</dbReference>
<dbReference type="Gene3D" id="3.30.200.20">
    <property type="entry name" value="Phosphorylase Kinase, domain 1"/>
    <property type="match status" value="1"/>
</dbReference>
<proteinExistence type="predicted"/>
<gene>
    <name evidence="9" type="ORF">RND71_033832</name>
</gene>
<dbReference type="InterPro" id="IPR013210">
    <property type="entry name" value="LRR_N_plant-typ"/>
</dbReference>
<dbReference type="InterPro" id="IPR050647">
    <property type="entry name" value="Plant_LRR-RLKs"/>
</dbReference>
<dbReference type="InterPro" id="IPR001245">
    <property type="entry name" value="Ser-Thr/Tyr_kinase_cat_dom"/>
</dbReference>
<dbReference type="InterPro" id="IPR001611">
    <property type="entry name" value="Leu-rich_rpt"/>
</dbReference>
<dbReference type="EMBL" id="JAVYJV010000018">
    <property type="protein sequence ID" value="KAK4347493.1"/>
    <property type="molecule type" value="Genomic_DNA"/>
</dbReference>
<dbReference type="GO" id="GO:0033612">
    <property type="term" value="F:receptor serine/threonine kinase binding"/>
    <property type="evidence" value="ECO:0007669"/>
    <property type="project" value="TreeGrafter"/>
</dbReference>
<organism evidence="9 10">
    <name type="scientific">Anisodus tanguticus</name>
    <dbReference type="NCBI Taxonomy" id="243964"/>
    <lineage>
        <taxon>Eukaryota</taxon>
        <taxon>Viridiplantae</taxon>
        <taxon>Streptophyta</taxon>
        <taxon>Embryophyta</taxon>
        <taxon>Tracheophyta</taxon>
        <taxon>Spermatophyta</taxon>
        <taxon>Magnoliopsida</taxon>
        <taxon>eudicotyledons</taxon>
        <taxon>Gunneridae</taxon>
        <taxon>Pentapetalae</taxon>
        <taxon>asterids</taxon>
        <taxon>lamiids</taxon>
        <taxon>Solanales</taxon>
        <taxon>Solanaceae</taxon>
        <taxon>Solanoideae</taxon>
        <taxon>Hyoscyameae</taxon>
        <taxon>Anisodus</taxon>
    </lineage>
</organism>
<evidence type="ECO:0000256" key="7">
    <source>
        <dbReference type="ARBA" id="ARBA00023180"/>
    </source>
</evidence>
<keyword evidence="10" id="KW-1185">Reference proteome</keyword>
<evidence type="ECO:0000256" key="6">
    <source>
        <dbReference type="ARBA" id="ARBA00023136"/>
    </source>
</evidence>
<sequence>MLPLEFLDLSNNNLSGEIPKSLEALVYIKYLNFSFNKLSGEIPTSGPFGNATGQSFLSNEALCGDSKFNVTSCVLKSPKRKKEILVFMVYKGILKNGTLLAAKVFNAQLEGAFKSFDTECEMLRTLRHRNLTKVITSCSNPDFKALILEYMPNEYGQDGIVSTCCDVYSFGILMMETFTRRIPSDKIFSGDLSIRRWVSDSFPSGIHKVVDANLVQLEDKQTDAKMQCLLSIMELVLSCTVVTPDARISMEDALSTLKKIRLHTDEAALLSFESHISSSDPKNILASNWSSSNPVCTLIGITCSARHARVTALDISSMQLHGTIPPHLGNLSSLVSLDISDNTFRGDLPGVGSFAEVETDKYSQQPIFGEIPSSLSNITKLVELRMSRNFLKGEIPQELGHLRYMTYLDLEESLLVDSIPPSLFNGMKMQRIALTDNNLTGKLPTTIYDHLPNLEELYLSDNNLDDGIPTNLEKCRKLQILSLSNYEFIGTVPRELGNLTTLARLALGGQHLEGEIPAELGNLNKLRTLGLARNKFTGSIPAGIFNLSALQILSLIHNRLSGTLPSNLGRGIPILEELYIGGNNLSAFISATISNSSECLLFTTTVSQVQFLNRLVA</sequence>
<keyword evidence="3" id="KW-0812">Transmembrane</keyword>
<evidence type="ECO:0000256" key="4">
    <source>
        <dbReference type="ARBA" id="ARBA00022737"/>
    </source>
</evidence>
<keyword evidence="4" id="KW-0677">Repeat</keyword>
<dbReference type="Gene3D" id="1.10.510.10">
    <property type="entry name" value="Transferase(Phosphotransferase) domain 1"/>
    <property type="match status" value="1"/>
</dbReference>
<dbReference type="PRINTS" id="PR00019">
    <property type="entry name" value="LEURICHRPT"/>
</dbReference>
<comment type="subcellular location">
    <subcellularLocation>
        <location evidence="1">Membrane</location>
        <topology evidence="1">Single-pass membrane protein</topology>
    </subcellularLocation>
</comment>
<dbReference type="GO" id="GO:0016020">
    <property type="term" value="C:membrane"/>
    <property type="evidence" value="ECO:0007669"/>
    <property type="project" value="UniProtKB-SubCell"/>
</dbReference>
<comment type="caution">
    <text evidence="9">The sequence shown here is derived from an EMBL/GenBank/DDBJ whole genome shotgun (WGS) entry which is preliminary data.</text>
</comment>
<dbReference type="InterPro" id="IPR032675">
    <property type="entry name" value="LRR_dom_sf"/>
</dbReference>
<dbReference type="Pfam" id="PF07714">
    <property type="entry name" value="PK_Tyr_Ser-Thr"/>
    <property type="match status" value="1"/>
</dbReference>
<evidence type="ECO:0000256" key="2">
    <source>
        <dbReference type="ARBA" id="ARBA00022614"/>
    </source>
</evidence>
<evidence type="ECO:0000256" key="1">
    <source>
        <dbReference type="ARBA" id="ARBA00004167"/>
    </source>
</evidence>
<dbReference type="SUPFAM" id="SSF56112">
    <property type="entry name" value="Protein kinase-like (PK-like)"/>
    <property type="match status" value="1"/>
</dbReference>
<accession>A0AAE1RA71</accession>
<evidence type="ECO:0000259" key="8">
    <source>
        <dbReference type="SMART" id="SM00220"/>
    </source>
</evidence>
<keyword evidence="2" id="KW-0433">Leucine-rich repeat</keyword>
<dbReference type="PROSITE" id="PS51450">
    <property type="entry name" value="LRR"/>
    <property type="match status" value="1"/>
</dbReference>
<dbReference type="Proteomes" id="UP001291623">
    <property type="component" value="Unassembled WGS sequence"/>
</dbReference>
<dbReference type="SUPFAM" id="SSF52058">
    <property type="entry name" value="L domain-like"/>
    <property type="match status" value="2"/>
</dbReference>
<dbReference type="Pfam" id="PF00560">
    <property type="entry name" value="LRR_1"/>
    <property type="match status" value="3"/>
</dbReference>
<feature type="domain" description="Protein kinase" evidence="8">
    <location>
        <begin position="82"/>
        <end position="262"/>
    </location>
</feature>
<dbReference type="FunFam" id="3.80.10.10:FF:000095">
    <property type="entry name" value="LRR receptor-like serine/threonine-protein kinase GSO1"/>
    <property type="match status" value="1"/>
</dbReference>
<dbReference type="PANTHER" id="PTHR48056">
    <property type="entry name" value="LRR RECEPTOR-LIKE SERINE/THREONINE-PROTEIN KINASE-RELATED"/>
    <property type="match status" value="1"/>
</dbReference>
<keyword evidence="5" id="KW-1133">Transmembrane helix</keyword>
<dbReference type="GO" id="GO:0050832">
    <property type="term" value="P:defense response to fungus"/>
    <property type="evidence" value="ECO:0007669"/>
    <property type="project" value="UniProtKB-ARBA"/>
</dbReference>
<dbReference type="Pfam" id="PF08263">
    <property type="entry name" value="LRRNT_2"/>
    <property type="match status" value="1"/>
</dbReference>
<dbReference type="GO" id="GO:0005524">
    <property type="term" value="F:ATP binding"/>
    <property type="evidence" value="ECO:0007669"/>
    <property type="project" value="InterPro"/>
</dbReference>
<keyword evidence="6" id="KW-0472">Membrane</keyword>
<dbReference type="Pfam" id="PF13855">
    <property type="entry name" value="LRR_8"/>
    <property type="match status" value="2"/>
</dbReference>
<dbReference type="GO" id="GO:0004672">
    <property type="term" value="F:protein kinase activity"/>
    <property type="evidence" value="ECO:0007669"/>
    <property type="project" value="InterPro"/>
</dbReference>
<dbReference type="PANTHER" id="PTHR48056:SF73">
    <property type="entry name" value="LRR RECEPTOR-LIKE SERINE_THREONINE-PROTEIN KINASE EFR"/>
    <property type="match status" value="1"/>
</dbReference>
<dbReference type="SMART" id="SM00220">
    <property type="entry name" value="S_TKc"/>
    <property type="match status" value="1"/>
</dbReference>
<dbReference type="InterPro" id="IPR000719">
    <property type="entry name" value="Prot_kinase_dom"/>
</dbReference>
<evidence type="ECO:0000256" key="5">
    <source>
        <dbReference type="ARBA" id="ARBA00022989"/>
    </source>
</evidence>
<dbReference type="InterPro" id="IPR011009">
    <property type="entry name" value="Kinase-like_dom_sf"/>
</dbReference>
<reference evidence="9" key="1">
    <citation type="submission" date="2023-12" db="EMBL/GenBank/DDBJ databases">
        <title>Genome assembly of Anisodus tanguticus.</title>
        <authorList>
            <person name="Wang Y.-J."/>
        </authorList>
    </citation>
    <scope>NUCLEOTIDE SEQUENCE</scope>
    <source>
        <strain evidence="9">KB-2021</strain>
        <tissue evidence="9">Leaf</tissue>
    </source>
</reference>
<dbReference type="SMART" id="SM00369">
    <property type="entry name" value="LRR_TYP"/>
    <property type="match status" value="4"/>
</dbReference>
<protein>
    <recommendedName>
        <fullName evidence="8">Protein kinase domain-containing protein</fullName>
    </recommendedName>
</protein>